<name>A0A399EQE9_9DEIN</name>
<evidence type="ECO:0000259" key="4">
    <source>
        <dbReference type="SMART" id="SM00382"/>
    </source>
</evidence>
<evidence type="ECO:0000313" key="5">
    <source>
        <dbReference type="EMBL" id="RIH84371.1"/>
    </source>
</evidence>
<gene>
    <name evidence="5" type="ORF">Mlute_01904</name>
</gene>
<dbReference type="InterPro" id="IPR045735">
    <property type="entry name" value="Spore_III_AA_AAA+_ATPase"/>
</dbReference>
<dbReference type="Gene3D" id="3.40.50.300">
    <property type="entry name" value="P-loop containing nucleotide triphosphate hydrolases"/>
    <property type="match status" value="1"/>
</dbReference>
<keyword evidence="2" id="KW-0067">ATP-binding</keyword>
<dbReference type="InterPro" id="IPR027417">
    <property type="entry name" value="P-loop_NTPase"/>
</dbReference>
<proteinExistence type="predicted"/>
<dbReference type="PANTHER" id="PTHR20953">
    <property type="entry name" value="KINASE-RELATED"/>
    <property type="match status" value="1"/>
</dbReference>
<dbReference type="InterPro" id="IPR003593">
    <property type="entry name" value="AAA+_ATPase"/>
</dbReference>
<dbReference type="EMBL" id="QWKZ01000062">
    <property type="protein sequence ID" value="RIH84371.1"/>
    <property type="molecule type" value="Genomic_DNA"/>
</dbReference>
<dbReference type="Pfam" id="PF19568">
    <property type="entry name" value="Spore_III_AA"/>
    <property type="match status" value="1"/>
</dbReference>
<feature type="domain" description="AAA+ ATPase" evidence="4">
    <location>
        <begin position="157"/>
        <end position="292"/>
    </location>
</feature>
<evidence type="ECO:0000256" key="2">
    <source>
        <dbReference type="ARBA" id="ARBA00022840"/>
    </source>
</evidence>
<dbReference type="SUPFAM" id="SSF52540">
    <property type="entry name" value="P-loop containing nucleoside triphosphate hydrolases"/>
    <property type="match status" value="1"/>
</dbReference>
<reference evidence="5 6" key="1">
    <citation type="submission" date="2018-08" db="EMBL/GenBank/DDBJ databases">
        <title>Meiothermus luteus KCTC 52599 genome sequencing project.</title>
        <authorList>
            <person name="Da Costa M.S."/>
            <person name="Albuquerque L."/>
            <person name="Raposo P."/>
            <person name="Froufe H.J.C."/>
            <person name="Barroso C.S."/>
            <person name="Egas C."/>
        </authorList>
    </citation>
    <scope>NUCLEOTIDE SEQUENCE [LARGE SCALE GENOMIC DNA]</scope>
    <source>
        <strain evidence="5 6">KCTC 52599</strain>
    </source>
</reference>
<sequence length="360" mass="40055">MSSQAPMEPVIERTEPSSTNPYARYNLRPRLEEPDWEEVEAQGLRLLIEKLPHRIQPIVEDLGHKIEEIVLIENDYASFRIDGKEYYSSWLVGPHEIEYIKSKLGNIKSNGRVGIEGALHRISVRRDVQGLIYGVTIRIGRAIRGLAEPLRDYLLESGGSILVVGAPGTGKTTLLRDAVRIVADRYGRRCVVVDSSSEIGGEGRKPHPVLAKASRMAVPDPKEQPNKMLEAVANHSAQVVVVDELGWIEDARTVEIIAGKGVKVIATVHGSHLGEAIANPAYFPALGIGKQPIQRVLVQEKPPVFKIAMEAFRLGRLRLYLDLNRAIEDILKGRPTEVLEFDLKTGHYERVQHTSESISK</sequence>
<feature type="region of interest" description="Disordered" evidence="3">
    <location>
        <begin position="1"/>
        <end position="22"/>
    </location>
</feature>
<dbReference type="SMART" id="SM00382">
    <property type="entry name" value="AAA"/>
    <property type="match status" value="1"/>
</dbReference>
<dbReference type="GO" id="GO:0005524">
    <property type="term" value="F:ATP binding"/>
    <property type="evidence" value="ECO:0007669"/>
    <property type="project" value="UniProtKB-KW"/>
</dbReference>
<dbReference type="AlphaFoldDB" id="A0A399EQE9"/>
<evidence type="ECO:0000256" key="1">
    <source>
        <dbReference type="ARBA" id="ARBA00022741"/>
    </source>
</evidence>
<evidence type="ECO:0000256" key="3">
    <source>
        <dbReference type="SAM" id="MobiDB-lite"/>
    </source>
</evidence>
<accession>A0A399EQE9</accession>
<organism evidence="5 6">
    <name type="scientific">Meiothermus luteus</name>
    <dbReference type="NCBI Taxonomy" id="2026184"/>
    <lineage>
        <taxon>Bacteria</taxon>
        <taxon>Thermotogati</taxon>
        <taxon>Deinococcota</taxon>
        <taxon>Deinococci</taxon>
        <taxon>Thermales</taxon>
        <taxon>Thermaceae</taxon>
        <taxon>Meiothermus</taxon>
    </lineage>
</organism>
<protein>
    <submittedName>
        <fullName evidence="5">Stage III sporulation protein AA</fullName>
    </submittedName>
</protein>
<keyword evidence="6" id="KW-1185">Reference proteome</keyword>
<dbReference type="PANTHER" id="PTHR20953:SF3">
    <property type="entry name" value="P-LOOP CONTAINING NUCLEOSIDE TRIPHOSPHATE HYDROLASES SUPERFAMILY PROTEIN"/>
    <property type="match status" value="1"/>
</dbReference>
<keyword evidence="1" id="KW-0547">Nucleotide-binding</keyword>
<comment type="caution">
    <text evidence="5">The sequence shown here is derived from an EMBL/GenBank/DDBJ whole genome shotgun (WGS) entry which is preliminary data.</text>
</comment>
<dbReference type="Proteomes" id="UP000265800">
    <property type="component" value="Unassembled WGS sequence"/>
</dbReference>
<evidence type="ECO:0000313" key="6">
    <source>
        <dbReference type="Proteomes" id="UP000265800"/>
    </source>
</evidence>